<dbReference type="Gene3D" id="1.10.357.10">
    <property type="entry name" value="Tetracycline Repressor, domain 2"/>
    <property type="match status" value="1"/>
</dbReference>
<dbReference type="AlphaFoldDB" id="A0A1I0YMB2"/>
<dbReference type="RefSeq" id="WP_090237608.1">
    <property type="nucleotide sequence ID" value="NZ_FOJW01000008.1"/>
</dbReference>
<gene>
    <name evidence="5" type="ORF">SAMN04488072_1082</name>
</gene>
<dbReference type="SUPFAM" id="SSF48498">
    <property type="entry name" value="Tetracyclin repressor-like, C-terminal domain"/>
    <property type="match status" value="1"/>
</dbReference>
<dbReference type="GO" id="GO:0003677">
    <property type="term" value="F:DNA binding"/>
    <property type="evidence" value="ECO:0007669"/>
    <property type="project" value="UniProtKB-UniRule"/>
</dbReference>
<dbReference type="InterPro" id="IPR001647">
    <property type="entry name" value="HTH_TetR"/>
</dbReference>
<accession>A0A1I0YMB2</accession>
<name>A0A1I0YMB2_9BACI</name>
<organism evidence="5 6">
    <name type="scientific">Lentibacillus halodurans</name>
    <dbReference type="NCBI Taxonomy" id="237679"/>
    <lineage>
        <taxon>Bacteria</taxon>
        <taxon>Bacillati</taxon>
        <taxon>Bacillota</taxon>
        <taxon>Bacilli</taxon>
        <taxon>Bacillales</taxon>
        <taxon>Bacillaceae</taxon>
        <taxon>Lentibacillus</taxon>
    </lineage>
</organism>
<dbReference type="PRINTS" id="PR00455">
    <property type="entry name" value="HTHTETR"/>
</dbReference>
<feature type="domain" description="HTH tetR-type" evidence="4">
    <location>
        <begin position="6"/>
        <end position="66"/>
    </location>
</feature>
<keyword evidence="2 3" id="KW-0238">DNA-binding</keyword>
<dbReference type="OrthoDB" id="153047at2"/>
<keyword evidence="6" id="KW-1185">Reference proteome</keyword>
<dbReference type="Proteomes" id="UP000198642">
    <property type="component" value="Unassembled WGS sequence"/>
</dbReference>
<dbReference type="EMBL" id="FOJW01000008">
    <property type="protein sequence ID" value="SFB13936.1"/>
    <property type="molecule type" value="Genomic_DNA"/>
</dbReference>
<dbReference type="Pfam" id="PF00440">
    <property type="entry name" value="TetR_N"/>
    <property type="match status" value="1"/>
</dbReference>
<dbReference type="SUPFAM" id="SSF46689">
    <property type="entry name" value="Homeodomain-like"/>
    <property type="match status" value="1"/>
</dbReference>
<dbReference type="PANTHER" id="PTHR43479">
    <property type="entry name" value="ACREF/ENVCD OPERON REPRESSOR-RELATED"/>
    <property type="match status" value="1"/>
</dbReference>
<sequence>MARDRKFTKDSLFQATKDILLNHGYEGFTFSILAERLNVSRGALYKYYANKDELVMDYMLYHMHQFMEDLRGIQEYNDFTAQFNFVIHLMYKHSKIHQILKASQHIPAKTNLKTKTSKERLDHMHHDMYTQLQELIEQGRKEKILKPDIPDELILVLIFQLVEIPNLSGVTREEWVEKVTEILSHGMFTDT</sequence>
<dbReference type="InterPro" id="IPR009057">
    <property type="entry name" value="Homeodomain-like_sf"/>
</dbReference>
<evidence type="ECO:0000313" key="5">
    <source>
        <dbReference type="EMBL" id="SFB13936.1"/>
    </source>
</evidence>
<dbReference type="PANTHER" id="PTHR43479:SF11">
    <property type="entry name" value="ACREF_ENVCD OPERON REPRESSOR-RELATED"/>
    <property type="match status" value="1"/>
</dbReference>
<evidence type="ECO:0000256" key="3">
    <source>
        <dbReference type="PROSITE-ProRule" id="PRU00335"/>
    </source>
</evidence>
<evidence type="ECO:0000259" key="4">
    <source>
        <dbReference type="PROSITE" id="PS50977"/>
    </source>
</evidence>
<dbReference type="InterPro" id="IPR050624">
    <property type="entry name" value="HTH-type_Tx_Regulator"/>
</dbReference>
<protein>
    <submittedName>
        <fullName evidence="5">Transcriptional regulator, TetR family</fullName>
    </submittedName>
</protein>
<evidence type="ECO:0000256" key="2">
    <source>
        <dbReference type="ARBA" id="ARBA00023125"/>
    </source>
</evidence>
<dbReference type="STRING" id="237679.SAMN04488072_1082"/>
<dbReference type="InterPro" id="IPR036271">
    <property type="entry name" value="Tet_transcr_reg_TetR-rel_C_sf"/>
</dbReference>
<reference evidence="5 6" key="1">
    <citation type="submission" date="2016-10" db="EMBL/GenBank/DDBJ databases">
        <authorList>
            <person name="de Groot N.N."/>
        </authorList>
    </citation>
    <scope>NUCLEOTIDE SEQUENCE [LARGE SCALE GENOMIC DNA]</scope>
    <source>
        <strain evidence="5 6">CGMCC 1.3702</strain>
    </source>
</reference>
<keyword evidence="1" id="KW-0678">Repressor</keyword>
<dbReference type="PROSITE" id="PS50977">
    <property type="entry name" value="HTH_TETR_2"/>
    <property type="match status" value="1"/>
</dbReference>
<feature type="DNA-binding region" description="H-T-H motif" evidence="3">
    <location>
        <begin position="29"/>
        <end position="48"/>
    </location>
</feature>
<proteinExistence type="predicted"/>
<evidence type="ECO:0000256" key="1">
    <source>
        <dbReference type="ARBA" id="ARBA00022491"/>
    </source>
</evidence>
<evidence type="ECO:0000313" key="6">
    <source>
        <dbReference type="Proteomes" id="UP000198642"/>
    </source>
</evidence>